<dbReference type="EMBL" id="KI894020">
    <property type="protein sequence ID" value="OCF26554.1"/>
    <property type="molecule type" value="Genomic_DNA"/>
</dbReference>
<accession>A0A1B9G690</accession>
<reference evidence="2" key="2">
    <citation type="submission" date="2013-07" db="EMBL/GenBank/DDBJ databases">
        <authorList>
            <consortium name="The Broad Institute Genome Sequencing Platform"/>
            <person name="Cuomo C."/>
            <person name="Litvintseva A."/>
            <person name="Chen Y."/>
            <person name="Heitman J."/>
            <person name="Sun S."/>
            <person name="Springer D."/>
            <person name="Dromer F."/>
            <person name="Young S.K."/>
            <person name="Zeng Q."/>
            <person name="Gargeya S."/>
            <person name="Fitzgerald M."/>
            <person name="Abouelleil A."/>
            <person name="Alvarado L."/>
            <person name="Berlin A.M."/>
            <person name="Chapman S.B."/>
            <person name="Dewar J."/>
            <person name="Goldberg J."/>
            <person name="Griggs A."/>
            <person name="Gujja S."/>
            <person name="Hansen M."/>
            <person name="Howarth C."/>
            <person name="Imamovic A."/>
            <person name="Larimer J."/>
            <person name="McCowan C."/>
            <person name="Murphy C."/>
            <person name="Pearson M."/>
            <person name="Priest M."/>
            <person name="Roberts A."/>
            <person name="Saif S."/>
            <person name="Shea T."/>
            <person name="Sykes S."/>
            <person name="Wortman J."/>
            <person name="Nusbaum C."/>
            <person name="Birren B."/>
        </authorList>
    </citation>
    <scope>NUCLEOTIDE SEQUENCE</scope>
    <source>
        <strain evidence="2">CBS 10118</strain>
    </source>
</reference>
<reference evidence="2" key="4">
    <citation type="submission" date="2024-02" db="EMBL/GenBank/DDBJ databases">
        <title>Comparative genomics of Cryptococcus and Kwoniella reveals pathogenesis evolution and contrasting modes of karyotype evolution via chromosome fusion or intercentromeric recombination.</title>
        <authorList>
            <person name="Coelho M.A."/>
            <person name="David-Palma M."/>
            <person name="Shea T."/>
            <person name="Bowers K."/>
            <person name="McGinley-Smith S."/>
            <person name="Mohammad A.W."/>
            <person name="Gnirke A."/>
            <person name="Yurkov A.M."/>
            <person name="Nowrousian M."/>
            <person name="Sun S."/>
            <person name="Cuomo C.A."/>
            <person name="Heitman J."/>
        </authorList>
    </citation>
    <scope>NUCLEOTIDE SEQUENCE</scope>
    <source>
        <strain evidence="2">CBS 10118</strain>
    </source>
</reference>
<dbReference type="EMBL" id="CP144541">
    <property type="protein sequence ID" value="WVW78903.1"/>
    <property type="molecule type" value="Genomic_DNA"/>
</dbReference>
<evidence type="ECO:0000313" key="3">
    <source>
        <dbReference type="Proteomes" id="UP000092730"/>
    </source>
</evidence>
<dbReference type="Proteomes" id="UP000092730">
    <property type="component" value="Chromosome 1"/>
</dbReference>
<dbReference type="AlphaFoldDB" id="A0A1B9G690"/>
<dbReference type="KEGG" id="kbi:30208639"/>
<organism evidence="1">
    <name type="scientific">Kwoniella bestiolae CBS 10118</name>
    <dbReference type="NCBI Taxonomy" id="1296100"/>
    <lineage>
        <taxon>Eukaryota</taxon>
        <taxon>Fungi</taxon>
        <taxon>Dikarya</taxon>
        <taxon>Basidiomycota</taxon>
        <taxon>Agaricomycotina</taxon>
        <taxon>Tremellomycetes</taxon>
        <taxon>Tremellales</taxon>
        <taxon>Cryptococcaceae</taxon>
        <taxon>Kwoniella</taxon>
    </lineage>
</organism>
<reference evidence="1" key="3">
    <citation type="submission" date="2014-01" db="EMBL/GenBank/DDBJ databases">
        <title>Evolution of pathogenesis and genome organization in the Tremellales.</title>
        <authorList>
            <person name="Cuomo C."/>
            <person name="Litvintseva A."/>
            <person name="Heitman J."/>
            <person name="Chen Y."/>
            <person name="Sun S."/>
            <person name="Springer D."/>
            <person name="Dromer F."/>
            <person name="Young S."/>
            <person name="Zeng Q."/>
            <person name="Chapman S."/>
            <person name="Gujja S."/>
            <person name="Saif S."/>
            <person name="Birren B."/>
        </authorList>
    </citation>
    <scope>NUCLEOTIDE SEQUENCE</scope>
    <source>
        <strain evidence="1">CBS 10118</strain>
    </source>
</reference>
<dbReference type="VEuPathDB" id="FungiDB:I302_04240"/>
<name>A0A1B9G690_9TREE</name>
<proteinExistence type="predicted"/>
<protein>
    <submittedName>
        <fullName evidence="1">Uncharacterized protein</fullName>
    </submittedName>
</protein>
<sequence length="164" mass="17946">MSLPGSSELPIMANYGPHPGYPNGPTIDPATHNLLHGPFPYPPSERICYCPGCSQSRGSADYPQFQDTVAVRAPSQYTQDFAQPFPGMLLHYGYGNESYGYGNETYGAWGPDAMAETFVPPMGPGEYMPLDHSYTSGSYPAPYFPGDSVCPLSNAPFYYQPEHR</sequence>
<evidence type="ECO:0000313" key="1">
    <source>
        <dbReference type="EMBL" id="OCF26554.1"/>
    </source>
</evidence>
<evidence type="ECO:0000313" key="2">
    <source>
        <dbReference type="EMBL" id="WVW78903.1"/>
    </source>
</evidence>
<dbReference type="RefSeq" id="XP_019047624.1">
    <property type="nucleotide sequence ID" value="XM_019190876.1"/>
</dbReference>
<keyword evidence="3" id="KW-1185">Reference proteome</keyword>
<reference evidence="1" key="1">
    <citation type="submission" date="2013-07" db="EMBL/GenBank/DDBJ databases">
        <title>The Genome Sequence of Cryptococcus bestiolae CBS10118.</title>
        <authorList>
            <consortium name="The Broad Institute Genome Sequencing Platform"/>
            <person name="Cuomo C."/>
            <person name="Litvintseva A."/>
            <person name="Chen Y."/>
            <person name="Heitman J."/>
            <person name="Sun S."/>
            <person name="Springer D."/>
            <person name="Dromer F."/>
            <person name="Young S.K."/>
            <person name="Zeng Q."/>
            <person name="Gargeya S."/>
            <person name="Fitzgerald M."/>
            <person name="Abouelleil A."/>
            <person name="Alvarado L."/>
            <person name="Berlin A.M."/>
            <person name="Chapman S.B."/>
            <person name="Dewar J."/>
            <person name="Goldberg J."/>
            <person name="Griggs A."/>
            <person name="Gujja S."/>
            <person name="Hansen M."/>
            <person name="Howarth C."/>
            <person name="Imamovic A."/>
            <person name="Larimer J."/>
            <person name="McCowan C."/>
            <person name="Murphy C."/>
            <person name="Pearson M."/>
            <person name="Priest M."/>
            <person name="Roberts A."/>
            <person name="Saif S."/>
            <person name="Shea T."/>
            <person name="Sykes S."/>
            <person name="Wortman J."/>
            <person name="Nusbaum C."/>
            <person name="Birren B."/>
        </authorList>
    </citation>
    <scope>NUCLEOTIDE SEQUENCE [LARGE SCALE GENOMIC DNA]</scope>
    <source>
        <strain evidence="1">CBS 10118</strain>
    </source>
</reference>
<dbReference type="GeneID" id="30208639"/>
<gene>
    <name evidence="1" type="ORF">I302_04240</name>
    <name evidence="2" type="ORF">I302_100866</name>
</gene>